<reference evidence="2" key="1">
    <citation type="journal article" date="2021" name="Proc. Natl. Acad. Sci. U.S.A.">
        <title>A Catalog of Tens of Thousands of Viruses from Human Metagenomes Reveals Hidden Associations with Chronic Diseases.</title>
        <authorList>
            <person name="Tisza M.J."/>
            <person name="Buck C.B."/>
        </authorList>
    </citation>
    <scope>NUCLEOTIDE SEQUENCE</scope>
    <source>
        <strain evidence="2">Ct4fm14</strain>
    </source>
</reference>
<proteinExistence type="predicted"/>
<name>A0A8S5UT94_9CAUD</name>
<keyword evidence="1" id="KW-0472">Membrane</keyword>
<evidence type="ECO:0000256" key="1">
    <source>
        <dbReference type="SAM" id="Phobius"/>
    </source>
</evidence>
<dbReference type="Pfam" id="PF16079">
    <property type="entry name" value="Phage_holin_5_2"/>
    <property type="match status" value="1"/>
</dbReference>
<accession>A0A8S5UT94</accession>
<evidence type="ECO:0000313" key="2">
    <source>
        <dbReference type="EMBL" id="DAF97628.1"/>
    </source>
</evidence>
<feature type="transmembrane region" description="Helical" evidence="1">
    <location>
        <begin position="34"/>
        <end position="53"/>
    </location>
</feature>
<feature type="transmembrane region" description="Helical" evidence="1">
    <location>
        <begin position="59"/>
        <end position="79"/>
    </location>
</feature>
<dbReference type="EMBL" id="BK016135">
    <property type="protein sequence ID" value="DAF97628.1"/>
    <property type="molecule type" value="Genomic_DNA"/>
</dbReference>
<keyword evidence="1" id="KW-1133">Transmembrane helix</keyword>
<keyword evidence="1" id="KW-0812">Transmembrane</keyword>
<protein>
    <submittedName>
        <fullName evidence="2">Holin</fullName>
    </submittedName>
</protein>
<organism evidence="2">
    <name type="scientific">Siphoviridae sp. ct4fm14</name>
    <dbReference type="NCBI Taxonomy" id="2825331"/>
    <lineage>
        <taxon>Viruses</taxon>
        <taxon>Duplodnaviria</taxon>
        <taxon>Heunggongvirae</taxon>
        <taxon>Uroviricota</taxon>
        <taxon>Caudoviricetes</taxon>
    </lineage>
</organism>
<sequence>MDINTLGITGVAAITVICLLIGQAVKASAVDSKWIPIICGVCGLILGIAAMYLMPDFPATDYITAAAIGIVSGLAATGANQAMRQLNE</sequence>
<dbReference type="InterPro" id="IPR032111">
    <property type="entry name" value="Clostridium_phage_holin"/>
</dbReference>
<feature type="transmembrane region" description="Helical" evidence="1">
    <location>
        <begin position="6"/>
        <end position="22"/>
    </location>
</feature>